<dbReference type="EMBL" id="CP047121">
    <property type="protein sequence ID" value="QHB51295.1"/>
    <property type="molecule type" value="Genomic_DNA"/>
</dbReference>
<evidence type="ECO:0000313" key="1">
    <source>
        <dbReference type="EMBL" id="QHB51295.1"/>
    </source>
</evidence>
<accession>A0A6P1E6I9</accession>
<protein>
    <submittedName>
        <fullName evidence="1">Gamma-glutamyl-gamma-aminobutyrate hydrolase family protein</fullName>
    </submittedName>
</protein>
<evidence type="ECO:0000313" key="2">
    <source>
        <dbReference type="Proteomes" id="UP000465035"/>
    </source>
</evidence>
<dbReference type="Proteomes" id="UP000465035">
    <property type="component" value="Chromosome"/>
</dbReference>
<dbReference type="InterPro" id="IPR044668">
    <property type="entry name" value="PuuD-like"/>
</dbReference>
<dbReference type="PROSITE" id="PS51273">
    <property type="entry name" value="GATASE_TYPE_1"/>
    <property type="match status" value="1"/>
</dbReference>
<dbReference type="RefSeq" id="WP_035444309.1">
    <property type="nucleotide sequence ID" value="NZ_CABKOL010000106.1"/>
</dbReference>
<name>A0A6P1E6I9_LENHI</name>
<dbReference type="PANTHER" id="PTHR43235">
    <property type="entry name" value="GLUTAMINE AMIDOTRANSFERASE PB2B2.05-RELATED"/>
    <property type="match status" value="1"/>
</dbReference>
<reference evidence="1 2" key="1">
    <citation type="submission" date="2019-12" db="EMBL/GenBank/DDBJ databases">
        <title>Lactobacillus hilgardii FLUB.</title>
        <authorList>
            <person name="Gustaw K."/>
        </authorList>
    </citation>
    <scope>NUCLEOTIDE SEQUENCE [LARGE SCALE GENOMIC DNA]</scope>
    <source>
        <strain evidence="1 2">FLUB</strain>
    </source>
</reference>
<sequence>MKPLIGIPANTGLTELGFRDYVDAAVAQAIIRAGGLPVILPPNNDRRLAKHVVSRCDGFMFIGGPDIDPTLFGEEPIDQIHGTSLKKDQFELAVCREAYKSNKAIFGFCRGMQIIAVALGGSLYQDISSQNKQAYIKHHQDAPIIYPSHHVEIDKGSQVAGIVGANPYVNSHHHQAIKESGPELNVVGRAPDTVIEAIESKTDDQVIGVQWHPEFLFETMPEERKLFENFIHRCKDRM</sequence>
<dbReference type="InterPro" id="IPR029062">
    <property type="entry name" value="Class_I_gatase-like"/>
</dbReference>
<dbReference type="GO" id="GO:0033969">
    <property type="term" value="F:gamma-glutamyl-gamma-aminobutyrate hydrolase activity"/>
    <property type="evidence" value="ECO:0007669"/>
    <property type="project" value="TreeGrafter"/>
</dbReference>
<dbReference type="Pfam" id="PF07722">
    <property type="entry name" value="Peptidase_C26"/>
    <property type="match status" value="1"/>
</dbReference>
<dbReference type="InterPro" id="IPR011697">
    <property type="entry name" value="Peptidase_C26"/>
</dbReference>
<dbReference type="Gene3D" id="3.40.50.880">
    <property type="match status" value="1"/>
</dbReference>
<dbReference type="SUPFAM" id="SSF52317">
    <property type="entry name" value="Class I glutamine amidotransferase-like"/>
    <property type="match status" value="1"/>
</dbReference>
<organism evidence="1 2">
    <name type="scientific">Lentilactobacillus hilgardii</name>
    <name type="common">Lactobacillus hilgardii</name>
    <dbReference type="NCBI Taxonomy" id="1588"/>
    <lineage>
        <taxon>Bacteria</taxon>
        <taxon>Bacillati</taxon>
        <taxon>Bacillota</taxon>
        <taxon>Bacilli</taxon>
        <taxon>Lactobacillales</taxon>
        <taxon>Lactobacillaceae</taxon>
        <taxon>Lentilactobacillus</taxon>
    </lineage>
</organism>
<dbReference type="GO" id="GO:0006598">
    <property type="term" value="P:polyamine catabolic process"/>
    <property type="evidence" value="ECO:0007669"/>
    <property type="project" value="TreeGrafter"/>
</dbReference>
<dbReference type="GO" id="GO:0005829">
    <property type="term" value="C:cytosol"/>
    <property type="evidence" value="ECO:0007669"/>
    <property type="project" value="TreeGrafter"/>
</dbReference>
<keyword evidence="1" id="KW-0378">Hydrolase</keyword>
<gene>
    <name evidence="1" type="ORF">GQR93_03165</name>
</gene>
<dbReference type="AlphaFoldDB" id="A0A6P1E6I9"/>
<dbReference type="CDD" id="cd01745">
    <property type="entry name" value="GATase1_2"/>
    <property type="match status" value="1"/>
</dbReference>
<proteinExistence type="predicted"/>
<dbReference type="GeneID" id="69057360"/>
<dbReference type="SMR" id="A0A6P1E6I9"/>
<dbReference type="PANTHER" id="PTHR43235:SF1">
    <property type="entry name" value="GLUTAMINE AMIDOTRANSFERASE PB2B2.05-RELATED"/>
    <property type="match status" value="1"/>
</dbReference>